<dbReference type="KEGG" id="ssua:FPZ54_08090"/>
<dbReference type="AlphaFoldDB" id="A0A518REU1"/>
<name>A0A518REU1_9SPHN</name>
<evidence type="ECO:0000313" key="2">
    <source>
        <dbReference type="Proteomes" id="UP000318055"/>
    </source>
</evidence>
<dbReference type="RefSeq" id="WP_145846293.1">
    <property type="nucleotide sequence ID" value="NZ_CP042239.1"/>
</dbReference>
<dbReference type="EMBL" id="CP042239">
    <property type="protein sequence ID" value="QDX25987.1"/>
    <property type="molecule type" value="Genomic_DNA"/>
</dbReference>
<accession>A0A518REU1</accession>
<evidence type="ECO:0000313" key="1">
    <source>
        <dbReference type="EMBL" id="QDX25987.1"/>
    </source>
</evidence>
<reference evidence="1 2" key="1">
    <citation type="submission" date="2019-07" db="EMBL/GenBank/DDBJ databases">
        <title>Sphingomonas alkalisoli sp. nov., isolated from rhizosphere soil of Suaedae salsa.</title>
        <authorList>
            <person name="Zhang H."/>
            <person name="Xu L."/>
            <person name="Zhang J.-X."/>
            <person name="Sun J.-Q."/>
        </authorList>
    </citation>
    <scope>NUCLEOTIDE SEQUENCE [LARGE SCALE GENOMIC DNA]</scope>
    <source>
        <strain evidence="1 2">XS-10</strain>
    </source>
</reference>
<dbReference type="Proteomes" id="UP000318055">
    <property type="component" value="Chromosome"/>
</dbReference>
<gene>
    <name evidence="1" type="ORF">FPZ54_08090</name>
</gene>
<dbReference type="OrthoDB" id="8194627at2"/>
<dbReference type="Pfam" id="PF10098">
    <property type="entry name" value="DUF2336"/>
    <property type="match status" value="1"/>
</dbReference>
<keyword evidence="2" id="KW-1185">Reference proteome</keyword>
<dbReference type="InterPro" id="IPR019285">
    <property type="entry name" value="DUF2336"/>
</dbReference>
<organism evidence="1 2">
    <name type="scientific">Sphingomonas suaedae</name>
    <dbReference type="NCBI Taxonomy" id="2599297"/>
    <lineage>
        <taxon>Bacteria</taxon>
        <taxon>Pseudomonadati</taxon>
        <taxon>Pseudomonadota</taxon>
        <taxon>Alphaproteobacteria</taxon>
        <taxon>Sphingomonadales</taxon>
        <taxon>Sphingomonadaceae</taxon>
        <taxon>Sphingomonas</taxon>
    </lineage>
</organism>
<sequence>MSDPNVDMSDGAADRGARTLLAHVASADAAVYRGLATAIDDFFLPESGRLDERSRVALARLIRALVETVEGEIRGHAVRQLAMQGATELADSLGQAAETLGALQASGLLRDRELMAELIAQVRQDLLASAMPVQAHDDPERPSLINRFVQHPDRVLAQGAMAVLIAESRRRSLPEEGPLAQTDLPAELHHKLVWWVAAALRLRVAQSRDLDPAGAAALDRVLADSAQRSLVAHDEGDRLEAAVMRLAVAIDARPEELAELMTEALGDRRVTLFAALLAHALGVDYAVARGIAFDTDSGQLWVALRALGLDRAAIARLGLALTEADPRRDIEAFADTLDTIMAVGVEDAREAMARLRLPADYRAALVALGSAV</sequence>
<protein>
    <submittedName>
        <fullName evidence="1">DUF2336 domain-containing protein</fullName>
    </submittedName>
</protein>
<proteinExistence type="predicted"/>